<dbReference type="Proteomes" id="UP000823775">
    <property type="component" value="Unassembled WGS sequence"/>
</dbReference>
<accession>A0ABS8TMZ9</accession>
<reference evidence="1 2" key="1">
    <citation type="journal article" date="2021" name="BMC Genomics">
        <title>Datura genome reveals duplications of psychoactive alkaloid biosynthetic genes and high mutation rate following tissue culture.</title>
        <authorList>
            <person name="Rajewski A."/>
            <person name="Carter-House D."/>
            <person name="Stajich J."/>
            <person name="Litt A."/>
        </authorList>
    </citation>
    <scope>NUCLEOTIDE SEQUENCE [LARGE SCALE GENOMIC DNA]</scope>
    <source>
        <strain evidence="1">AR-01</strain>
    </source>
</reference>
<proteinExistence type="predicted"/>
<organism evidence="1 2">
    <name type="scientific">Datura stramonium</name>
    <name type="common">Jimsonweed</name>
    <name type="synonym">Common thornapple</name>
    <dbReference type="NCBI Taxonomy" id="4076"/>
    <lineage>
        <taxon>Eukaryota</taxon>
        <taxon>Viridiplantae</taxon>
        <taxon>Streptophyta</taxon>
        <taxon>Embryophyta</taxon>
        <taxon>Tracheophyta</taxon>
        <taxon>Spermatophyta</taxon>
        <taxon>Magnoliopsida</taxon>
        <taxon>eudicotyledons</taxon>
        <taxon>Gunneridae</taxon>
        <taxon>Pentapetalae</taxon>
        <taxon>asterids</taxon>
        <taxon>lamiids</taxon>
        <taxon>Solanales</taxon>
        <taxon>Solanaceae</taxon>
        <taxon>Solanoideae</taxon>
        <taxon>Datureae</taxon>
        <taxon>Datura</taxon>
    </lineage>
</organism>
<gene>
    <name evidence="1" type="ORF">HAX54_014348</name>
</gene>
<protein>
    <submittedName>
        <fullName evidence="1">Uncharacterized protein</fullName>
    </submittedName>
</protein>
<keyword evidence="2" id="KW-1185">Reference proteome</keyword>
<evidence type="ECO:0000313" key="2">
    <source>
        <dbReference type="Proteomes" id="UP000823775"/>
    </source>
</evidence>
<name>A0ABS8TMZ9_DATST</name>
<evidence type="ECO:0000313" key="1">
    <source>
        <dbReference type="EMBL" id="MCD7472917.1"/>
    </source>
</evidence>
<sequence>MAGGNVELQEWLASLEAREMETIRKKKEDLRAKVLLLLRALHGTSFHIEEQTKLKVPRIKRRTMVAKRMKLATFKAKQLIADAMSGILILDATSWQHKMKTCALPNLLRNRGRNGRLGGRMCKPLLGYCSGRWVS</sequence>
<comment type="caution">
    <text evidence="1">The sequence shown here is derived from an EMBL/GenBank/DDBJ whole genome shotgun (WGS) entry which is preliminary data.</text>
</comment>
<dbReference type="EMBL" id="JACEIK010001890">
    <property type="protein sequence ID" value="MCD7472917.1"/>
    <property type="molecule type" value="Genomic_DNA"/>
</dbReference>